<dbReference type="EMBL" id="JXST01000064">
    <property type="protein sequence ID" value="KIU13796.1"/>
    <property type="molecule type" value="Genomic_DNA"/>
</dbReference>
<reference evidence="2 3" key="1">
    <citation type="submission" date="2015-01" db="EMBL/GenBank/DDBJ databases">
        <title>Genome sequence of Mycobacterium llatzerense and Mycobacterium immunogenum recovered from brain abscess.</title>
        <authorList>
            <person name="Greninger A.L."/>
            <person name="Langelier C."/>
            <person name="Cunningham G."/>
            <person name="Chiu C.Y."/>
            <person name="Miller S."/>
        </authorList>
    </citation>
    <scope>NUCLEOTIDE SEQUENCE [LARGE SCALE GENOMIC DNA]</scope>
    <source>
        <strain evidence="2 3">CLUC14</strain>
    </source>
</reference>
<keyword evidence="3" id="KW-1185">Reference proteome</keyword>
<sequence length="268" mass="29452">MRADEVTDPLPELSADQIDEIRRGVRNAAAASHTELARVCAGYCEHFNISYQTIRKLADVPLPNYLDIGSTTRARQPVQPPTSSLTAEQTAALLDAYRDTFLTSKPTAAARECIEAFALQFEVPTAAIREVLATDERANRQQYGALREAGKRQRAAAAEKEQQQRAEAKRRAAEEAQRKKQLKDMPKGMRVEDYVSRATHCPVCARDFGTNRIPPHGKPHACRGSGRLGATLCSIHQARRENDKSRRASGSRSVRTVGGGLPGLGHRA</sequence>
<evidence type="ECO:0000313" key="3">
    <source>
        <dbReference type="Proteomes" id="UP000032221"/>
    </source>
</evidence>
<evidence type="ECO:0000313" key="2">
    <source>
        <dbReference type="EMBL" id="KIU13796.1"/>
    </source>
</evidence>
<accession>A0A0D1LCX3</accession>
<dbReference type="Proteomes" id="UP000032221">
    <property type="component" value="Unassembled WGS sequence"/>
</dbReference>
<dbReference type="AlphaFoldDB" id="A0A0D1LCX3"/>
<feature type="region of interest" description="Disordered" evidence="1">
    <location>
        <begin position="238"/>
        <end position="268"/>
    </location>
</feature>
<dbReference type="PATRIC" id="fig|280871.6.peg.5774"/>
<feature type="compositionally biased region" description="Gly residues" evidence="1">
    <location>
        <begin position="257"/>
        <end position="268"/>
    </location>
</feature>
<comment type="caution">
    <text evidence="2">The sequence shown here is derived from an EMBL/GenBank/DDBJ whole genome shotgun (WGS) entry which is preliminary data.</text>
</comment>
<dbReference type="STRING" id="280871.TL10_27830"/>
<organism evidence="2 3">
    <name type="scientific">Mycolicibacterium llatzerense</name>
    <dbReference type="NCBI Taxonomy" id="280871"/>
    <lineage>
        <taxon>Bacteria</taxon>
        <taxon>Bacillati</taxon>
        <taxon>Actinomycetota</taxon>
        <taxon>Actinomycetes</taxon>
        <taxon>Mycobacteriales</taxon>
        <taxon>Mycobacteriaceae</taxon>
        <taxon>Mycolicibacterium</taxon>
    </lineage>
</organism>
<gene>
    <name evidence="2" type="ORF">TL10_27830</name>
</gene>
<dbReference type="RefSeq" id="WP_016894740.1">
    <property type="nucleotide sequence ID" value="NZ_JXST01000064.1"/>
</dbReference>
<protein>
    <submittedName>
        <fullName evidence="2">Uncharacterized protein</fullName>
    </submittedName>
</protein>
<name>A0A0D1LCX3_9MYCO</name>
<feature type="region of interest" description="Disordered" evidence="1">
    <location>
        <begin position="157"/>
        <end position="187"/>
    </location>
</feature>
<evidence type="ECO:0000256" key="1">
    <source>
        <dbReference type="SAM" id="MobiDB-lite"/>
    </source>
</evidence>
<proteinExistence type="predicted"/>